<feature type="region of interest" description="Disordered" evidence="1">
    <location>
        <begin position="280"/>
        <end position="301"/>
    </location>
</feature>
<proteinExistence type="predicted"/>
<gene>
    <name evidence="2" type="primary">MBIP</name>
    <name evidence="2" type="ORF">TNCT_644381</name>
</gene>
<feature type="compositionally biased region" description="Low complexity" evidence="1">
    <location>
        <begin position="285"/>
        <end position="299"/>
    </location>
</feature>
<feature type="compositionally biased region" description="Basic and acidic residues" evidence="1">
    <location>
        <begin position="75"/>
        <end position="91"/>
    </location>
</feature>
<dbReference type="Proteomes" id="UP000887116">
    <property type="component" value="Unassembled WGS sequence"/>
</dbReference>
<accession>A0A8X6KFE3</accession>
<protein>
    <submittedName>
        <fullName evidence="2">MAP3K12-binding inhibitory protein 1</fullName>
    </submittedName>
</protein>
<sequence>MCHEVHIVEAFFKMFQDIKVIKEFDLHPLENNENNWNRFKSAVMTFAYEENNELASDMNTNEKETLQAVNLDMDSNNKEENNCNRDSEHNVETQVDTAASDAKSAEKADLESQKVSNMDVNHEENRNLDLDSKDDLESLTSNTSIRDAALQLLELSGMNSNQERNWKLASKDNEELQMDTEVSNAKVVVQPKEVSDMDSNPKENKHCDVDLKDGKIQVDTETSNVDIREVAALQLLKLSDMCSNQGNKLDSRDHGVIQMDAEVSGTKTCENTALKVQCDSDMDSSGEANQSSNSNSNNNALINITSEEMRKRINSYKNFKRQQKDEKNVQEYCGRPYIDELNPLWDQINTCARVDAVFIPRYNNKSRYKVTRIASRWGPRAQSSNEVANQNTTEPECADTCNRDSVVETIQKRLKSMKQNLHLKGTSKMNIFQKLQELEDRILYLEQISPESFNLPGPEMPPPKEDVSEEEDVYDQYANWTIEEVENRIQYLTERLRARAAARKHPPC</sequence>
<evidence type="ECO:0000313" key="2">
    <source>
        <dbReference type="EMBL" id="GFQ72064.1"/>
    </source>
</evidence>
<reference evidence="2" key="1">
    <citation type="submission" date="2020-07" db="EMBL/GenBank/DDBJ databases">
        <title>Multicomponent nature underlies the extraordinary mechanical properties of spider dragline silk.</title>
        <authorList>
            <person name="Kono N."/>
            <person name="Nakamura H."/>
            <person name="Mori M."/>
            <person name="Yoshida Y."/>
            <person name="Ohtoshi R."/>
            <person name="Malay A.D."/>
            <person name="Moran D.A.P."/>
            <person name="Tomita M."/>
            <person name="Numata K."/>
            <person name="Arakawa K."/>
        </authorList>
    </citation>
    <scope>NUCLEOTIDE SEQUENCE</scope>
</reference>
<feature type="compositionally biased region" description="Basic and acidic residues" evidence="1">
    <location>
        <begin position="120"/>
        <end position="134"/>
    </location>
</feature>
<evidence type="ECO:0000256" key="1">
    <source>
        <dbReference type="SAM" id="MobiDB-lite"/>
    </source>
</evidence>
<name>A0A8X6KFE3_TRICU</name>
<feature type="region of interest" description="Disordered" evidence="1">
    <location>
        <begin position="99"/>
        <end position="134"/>
    </location>
</feature>
<dbReference type="AlphaFoldDB" id="A0A8X6KFE3"/>
<feature type="compositionally biased region" description="Basic and acidic residues" evidence="1">
    <location>
        <begin position="103"/>
        <end position="112"/>
    </location>
</feature>
<evidence type="ECO:0000313" key="3">
    <source>
        <dbReference type="Proteomes" id="UP000887116"/>
    </source>
</evidence>
<dbReference type="OrthoDB" id="5531344at2759"/>
<comment type="caution">
    <text evidence="2">The sequence shown here is derived from an EMBL/GenBank/DDBJ whole genome shotgun (WGS) entry which is preliminary data.</text>
</comment>
<organism evidence="2 3">
    <name type="scientific">Trichonephila clavata</name>
    <name type="common">Joro spider</name>
    <name type="synonym">Nephila clavata</name>
    <dbReference type="NCBI Taxonomy" id="2740835"/>
    <lineage>
        <taxon>Eukaryota</taxon>
        <taxon>Metazoa</taxon>
        <taxon>Ecdysozoa</taxon>
        <taxon>Arthropoda</taxon>
        <taxon>Chelicerata</taxon>
        <taxon>Arachnida</taxon>
        <taxon>Araneae</taxon>
        <taxon>Araneomorphae</taxon>
        <taxon>Entelegynae</taxon>
        <taxon>Araneoidea</taxon>
        <taxon>Nephilidae</taxon>
        <taxon>Trichonephila</taxon>
    </lineage>
</organism>
<dbReference type="EMBL" id="BMAO01031066">
    <property type="protein sequence ID" value="GFQ72064.1"/>
    <property type="molecule type" value="Genomic_DNA"/>
</dbReference>
<feature type="region of interest" description="Disordered" evidence="1">
    <location>
        <begin position="73"/>
        <end position="92"/>
    </location>
</feature>
<feature type="region of interest" description="Disordered" evidence="1">
    <location>
        <begin position="453"/>
        <end position="472"/>
    </location>
</feature>
<keyword evidence="3" id="KW-1185">Reference proteome</keyword>